<dbReference type="Proteomes" id="UP000555546">
    <property type="component" value="Unassembled WGS sequence"/>
</dbReference>
<evidence type="ECO:0000313" key="8">
    <source>
        <dbReference type="Proteomes" id="UP000555546"/>
    </source>
</evidence>
<reference evidence="7 8" key="1">
    <citation type="submission" date="2020-08" db="EMBL/GenBank/DDBJ databases">
        <title>Genomic Encyclopedia of Type Strains, Phase IV (KMG-IV): sequencing the most valuable type-strain genomes for metagenomic binning, comparative biology and taxonomic classification.</title>
        <authorList>
            <person name="Goeker M."/>
        </authorList>
    </citation>
    <scope>NUCLEOTIDE SEQUENCE [LARGE SCALE GENOMIC DNA]</scope>
    <source>
        <strain evidence="7 8">DSM 26944</strain>
    </source>
</reference>
<evidence type="ECO:0000256" key="2">
    <source>
        <dbReference type="ARBA" id="ARBA00007511"/>
    </source>
</evidence>
<comment type="subcellular location">
    <subcellularLocation>
        <location evidence="1">Membrane</location>
        <topology evidence="1">Multi-pass membrane protein</topology>
    </subcellularLocation>
</comment>
<feature type="transmembrane region" description="Helical" evidence="6">
    <location>
        <begin position="115"/>
        <end position="137"/>
    </location>
</feature>
<proteinExistence type="inferred from homology"/>
<dbReference type="PANTHER" id="PTHR30238">
    <property type="entry name" value="MEMBRANE BOUND PREDICTED REDOX MODULATOR"/>
    <property type="match status" value="1"/>
</dbReference>
<evidence type="ECO:0000256" key="5">
    <source>
        <dbReference type="ARBA" id="ARBA00023136"/>
    </source>
</evidence>
<feature type="transmembrane region" description="Helical" evidence="6">
    <location>
        <begin position="17"/>
        <end position="39"/>
    </location>
</feature>
<comment type="caution">
    <text evidence="7">The sequence shown here is derived from an EMBL/GenBank/DDBJ whole genome shotgun (WGS) entry which is preliminary data.</text>
</comment>
<protein>
    <submittedName>
        <fullName evidence="7">Tellurite resistance protein TerC</fullName>
    </submittedName>
</protein>
<dbReference type="EMBL" id="JACIJG010000006">
    <property type="protein sequence ID" value="MBB5702021.1"/>
    <property type="molecule type" value="Genomic_DNA"/>
</dbReference>
<name>A0A7W9AX31_9HYPH</name>
<comment type="similarity">
    <text evidence="2">Belongs to the TerC family.</text>
</comment>
<keyword evidence="8" id="KW-1185">Reference proteome</keyword>
<feature type="transmembrane region" description="Helical" evidence="6">
    <location>
        <begin position="206"/>
        <end position="227"/>
    </location>
</feature>
<dbReference type="NCBIfam" id="TIGR03718">
    <property type="entry name" value="R_switched_Alx"/>
    <property type="match status" value="1"/>
</dbReference>
<evidence type="ECO:0000256" key="1">
    <source>
        <dbReference type="ARBA" id="ARBA00004141"/>
    </source>
</evidence>
<keyword evidence="4 6" id="KW-1133">Transmembrane helix</keyword>
<feature type="transmembrane region" description="Helical" evidence="6">
    <location>
        <begin position="242"/>
        <end position="262"/>
    </location>
</feature>
<keyword evidence="3 6" id="KW-0812">Transmembrane</keyword>
<dbReference type="InterPro" id="IPR005496">
    <property type="entry name" value="Integral_membrane_TerC"/>
</dbReference>
<dbReference type="GO" id="GO:0016020">
    <property type="term" value="C:membrane"/>
    <property type="evidence" value="ECO:0007669"/>
    <property type="project" value="UniProtKB-SubCell"/>
</dbReference>
<feature type="transmembrane region" description="Helical" evidence="6">
    <location>
        <begin position="51"/>
        <end position="70"/>
    </location>
</feature>
<feature type="transmembrane region" description="Helical" evidence="6">
    <location>
        <begin position="90"/>
        <end position="108"/>
    </location>
</feature>
<dbReference type="AlphaFoldDB" id="A0A7W9AX31"/>
<dbReference type="InterPro" id="IPR022369">
    <property type="entry name" value="Integral_membrane_TerC_rswitch"/>
</dbReference>
<feature type="transmembrane region" description="Helical" evidence="6">
    <location>
        <begin position="274"/>
        <end position="294"/>
    </location>
</feature>
<dbReference type="RefSeq" id="WP_183651136.1">
    <property type="nucleotide sequence ID" value="NZ_JACIJG010000006.1"/>
</dbReference>
<evidence type="ECO:0000256" key="6">
    <source>
        <dbReference type="SAM" id="Phobius"/>
    </source>
</evidence>
<evidence type="ECO:0000256" key="4">
    <source>
        <dbReference type="ARBA" id="ARBA00022989"/>
    </source>
</evidence>
<dbReference type="Pfam" id="PF03741">
    <property type="entry name" value="TerC"/>
    <property type="match status" value="1"/>
</dbReference>
<organism evidence="7 8">
    <name type="scientific">Brucella daejeonensis</name>
    <dbReference type="NCBI Taxonomy" id="659015"/>
    <lineage>
        <taxon>Bacteria</taxon>
        <taxon>Pseudomonadati</taxon>
        <taxon>Pseudomonadota</taxon>
        <taxon>Alphaproteobacteria</taxon>
        <taxon>Hyphomicrobiales</taxon>
        <taxon>Brucellaceae</taxon>
        <taxon>Brucella/Ochrobactrum group</taxon>
        <taxon>Brucella</taxon>
    </lineage>
</organism>
<keyword evidence="5 6" id="KW-0472">Membrane</keyword>
<feature type="transmembrane region" description="Helical" evidence="6">
    <location>
        <begin position="300"/>
        <end position="318"/>
    </location>
</feature>
<sequence>MDSLIVALSGDFLGTPVYLWAAFVAVVVGLLVFDLGVLHRDEREIEARESLLLYGFYVLIALAFGGWVWWERGSQAGLEFYTGYLIEQSLAMDNMFVIATIFGFLGIPRLYQHRVLFWGILGVIAFRAILIGLGAALVHEFNWILFFFGTFLVFTGFKMFGHQEEMPDIEQNAIYRFLQRRFNITSKLHGRVFTIRKPDPKTGGTVTWLTPLAVALIMVETVDLIFAVDSVPAVFAVTQDTFIVYTSNIFAVLGLRALYFALAAAMNRFRYLQISLSIILVLIGIKIFLVPLGVHINTSLSLVVTLGILATGIVYSLYKTRNEPDMSAEKLMKHQHAER</sequence>
<dbReference type="PANTHER" id="PTHR30238:SF0">
    <property type="entry name" value="THYLAKOID MEMBRANE PROTEIN TERC, CHLOROPLASTIC"/>
    <property type="match status" value="1"/>
</dbReference>
<feature type="transmembrane region" description="Helical" evidence="6">
    <location>
        <begin position="143"/>
        <end position="161"/>
    </location>
</feature>
<evidence type="ECO:0000313" key="7">
    <source>
        <dbReference type="EMBL" id="MBB5702021.1"/>
    </source>
</evidence>
<evidence type="ECO:0000256" key="3">
    <source>
        <dbReference type="ARBA" id="ARBA00022692"/>
    </source>
</evidence>
<gene>
    <name evidence="7" type="ORF">FHS76_001896</name>
</gene>
<accession>A0A7W9AX31</accession>